<feature type="compositionally biased region" description="Polar residues" evidence="13">
    <location>
        <begin position="574"/>
        <end position="585"/>
    </location>
</feature>
<dbReference type="EnsemblMetazoa" id="Aqu2.1.37955_001">
    <property type="protein sequence ID" value="Aqu2.1.37955_001"/>
    <property type="gene ID" value="Aqu2.1.37955"/>
</dbReference>
<feature type="compositionally biased region" description="Acidic residues" evidence="13">
    <location>
        <begin position="482"/>
        <end position="495"/>
    </location>
</feature>
<evidence type="ECO:0000256" key="8">
    <source>
        <dbReference type="ARBA" id="ARBA00023172"/>
    </source>
</evidence>
<feature type="compositionally biased region" description="Gly residues" evidence="13">
    <location>
        <begin position="550"/>
        <end position="560"/>
    </location>
</feature>
<feature type="region of interest" description="Disordered" evidence="13">
    <location>
        <begin position="370"/>
        <end position="433"/>
    </location>
</feature>
<evidence type="ECO:0000256" key="3">
    <source>
        <dbReference type="ARBA" id="ARBA00022722"/>
    </source>
</evidence>
<dbReference type="GO" id="GO:0006303">
    <property type="term" value="P:double-strand break repair via nonhomologous end joining"/>
    <property type="evidence" value="ECO:0007669"/>
    <property type="project" value="TreeGrafter"/>
</dbReference>
<evidence type="ECO:0000256" key="2">
    <source>
        <dbReference type="ARBA" id="ARBA00010304"/>
    </source>
</evidence>
<feature type="region of interest" description="Disordered" evidence="13">
    <location>
        <begin position="524"/>
        <end position="608"/>
    </location>
</feature>
<evidence type="ECO:0000259" key="14">
    <source>
        <dbReference type="SMART" id="SM00849"/>
    </source>
</evidence>
<feature type="compositionally biased region" description="Acidic residues" evidence="13">
    <location>
        <begin position="400"/>
        <end position="424"/>
    </location>
</feature>
<dbReference type="eggNOG" id="KOG1361">
    <property type="taxonomic scope" value="Eukaryota"/>
</dbReference>
<dbReference type="GO" id="GO:0004519">
    <property type="term" value="F:endonuclease activity"/>
    <property type="evidence" value="ECO:0007669"/>
    <property type="project" value="UniProtKB-KW"/>
</dbReference>
<dbReference type="InterPro" id="IPR011084">
    <property type="entry name" value="DRMBL"/>
</dbReference>
<dbReference type="SUPFAM" id="SSF56281">
    <property type="entry name" value="Metallo-hydrolase/oxidoreductase"/>
    <property type="match status" value="1"/>
</dbReference>
<dbReference type="OrthoDB" id="262529at2759"/>
<dbReference type="PANTHER" id="PTHR23240:SF8">
    <property type="entry name" value="PROTEIN ARTEMIS"/>
    <property type="match status" value="1"/>
</dbReference>
<keyword evidence="5" id="KW-0227">DNA damage</keyword>
<dbReference type="AlphaFoldDB" id="A0A1X7VCC2"/>
<dbReference type="GO" id="GO:0035312">
    <property type="term" value="F:5'-3' DNA exonuclease activity"/>
    <property type="evidence" value="ECO:0007669"/>
    <property type="project" value="TreeGrafter"/>
</dbReference>
<dbReference type="Gene3D" id="3.60.15.10">
    <property type="entry name" value="Ribonuclease Z/Hydroxyacylglutathione hydrolase-like"/>
    <property type="match status" value="1"/>
</dbReference>
<dbReference type="InParanoid" id="A0A1X7VCC2"/>
<evidence type="ECO:0000256" key="9">
    <source>
        <dbReference type="ARBA" id="ARBA00023204"/>
    </source>
</evidence>
<feature type="compositionally biased region" description="Low complexity" evidence="13">
    <location>
        <begin position="561"/>
        <end position="573"/>
    </location>
</feature>
<evidence type="ECO:0000256" key="10">
    <source>
        <dbReference type="ARBA" id="ARBA00023242"/>
    </source>
</evidence>
<keyword evidence="4" id="KW-0255">Endonuclease</keyword>
<feature type="compositionally biased region" description="Basic and acidic residues" evidence="13">
    <location>
        <begin position="387"/>
        <end position="399"/>
    </location>
</feature>
<dbReference type="GO" id="GO:0000723">
    <property type="term" value="P:telomere maintenance"/>
    <property type="evidence" value="ECO:0007669"/>
    <property type="project" value="TreeGrafter"/>
</dbReference>
<organism evidence="15">
    <name type="scientific">Amphimedon queenslandica</name>
    <name type="common">Sponge</name>
    <dbReference type="NCBI Taxonomy" id="400682"/>
    <lineage>
        <taxon>Eukaryota</taxon>
        <taxon>Metazoa</taxon>
        <taxon>Porifera</taxon>
        <taxon>Demospongiae</taxon>
        <taxon>Heteroscleromorpha</taxon>
        <taxon>Haplosclerida</taxon>
        <taxon>Niphatidae</taxon>
        <taxon>Amphimedon</taxon>
    </lineage>
</organism>
<dbReference type="Gene3D" id="3.40.50.12650">
    <property type="match status" value="1"/>
</dbReference>
<dbReference type="PANTHER" id="PTHR23240">
    <property type="entry name" value="DNA CROSS-LINK REPAIR PROTEIN PSO2/SNM1-RELATED"/>
    <property type="match status" value="1"/>
</dbReference>
<dbReference type="FunCoup" id="A0A1X7VCC2">
    <property type="interactions" value="139"/>
</dbReference>
<evidence type="ECO:0000256" key="5">
    <source>
        <dbReference type="ARBA" id="ARBA00022763"/>
    </source>
</evidence>
<feature type="region of interest" description="Disordered" evidence="13">
    <location>
        <begin position="464"/>
        <end position="495"/>
    </location>
</feature>
<reference evidence="16" key="1">
    <citation type="journal article" date="2010" name="Nature">
        <title>The Amphimedon queenslandica genome and the evolution of animal complexity.</title>
        <authorList>
            <person name="Srivastava M."/>
            <person name="Simakov O."/>
            <person name="Chapman J."/>
            <person name="Fahey B."/>
            <person name="Gauthier M.E."/>
            <person name="Mitros T."/>
            <person name="Richards G.S."/>
            <person name="Conaco C."/>
            <person name="Dacre M."/>
            <person name="Hellsten U."/>
            <person name="Larroux C."/>
            <person name="Putnam N.H."/>
            <person name="Stanke M."/>
            <person name="Adamska M."/>
            <person name="Darling A."/>
            <person name="Degnan S.M."/>
            <person name="Oakley T.H."/>
            <person name="Plachetzki D.C."/>
            <person name="Zhai Y."/>
            <person name="Adamski M."/>
            <person name="Calcino A."/>
            <person name="Cummins S.F."/>
            <person name="Goodstein D.M."/>
            <person name="Harris C."/>
            <person name="Jackson D.J."/>
            <person name="Leys S.P."/>
            <person name="Shu S."/>
            <person name="Woodcroft B.J."/>
            <person name="Vervoort M."/>
            <person name="Kosik K.S."/>
            <person name="Manning G."/>
            <person name="Degnan B.M."/>
            <person name="Rokhsar D.S."/>
        </authorList>
    </citation>
    <scope>NUCLEOTIDE SEQUENCE [LARGE SCALE GENOMIC DNA]</scope>
</reference>
<dbReference type="SMART" id="SM00849">
    <property type="entry name" value="Lactamase_B"/>
    <property type="match status" value="1"/>
</dbReference>
<evidence type="ECO:0000256" key="11">
    <source>
        <dbReference type="ARBA" id="ARBA00039759"/>
    </source>
</evidence>
<dbReference type="STRING" id="400682.A0A1X7VCC2"/>
<dbReference type="Proteomes" id="UP000007879">
    <property type="component" value="Unassembled WGS sequence"/>
</dbReference>
<keyword evidence="3" id="KW-0540">Nuclease</keyword>
<proteinExistence type="inferred from homology"/>
<evidence type="ECO:0000256" key="1">
    <source>
        <dbReference type="ARBA" id="ARBA00004123"/>
    </source>
</evidence>
<evidence type="ECO:0000256" key="7">
    <source>
        <dbReference type="ARBA" id="ARBA00022839"/>
    </source>
</evidence>
<feature type="domain" description="Metallo-beta-lactamase" evidence="14">
    <location>
        <begin position="5"/>
        <end position="199"/>
    </location>
</feature>
<dbReference type="InterPro" id="IPR036866">
    <property type="entry name" value="RibonucZ/Hydroxyglut_hydro"/>
</dbReference>
<evidence type="ECO:0000256" key="12">
    <source>
        <dbReference type="ARBA" id="ARBA00042677"/>
    </source>
</evidence>
<gene>
    <name evidence="15" type="primary">100640831</name>
</gene>
<dbReference type="Pfam" id="PF07522">
    <property type="entry name" value="DRMBL"/>
    <property type="match status" value="1"/>
</dbReference>
<dbReference type="GO" id="GO:0006310">
    <property type="term" value="P:DNA recombination"/>
    <property type="evidence" value="ECO:0007669"/>
    <property type="project" value="UniProtKB-KW"/>
</dbReference>
<evidence type="ECO:0000313" key="15">
    <source>
        <dbReference type="EnsemblMetazoa" id="Aqu2.1.37955_001"/>
    </source>
</evidence>
<dbReference type="GO" id="GO:0005634">
    <property type="term" value="C:nucleus"/>
    <property type="evidence" value="ECO:0007669"/>
    <property type="project" value="UniProtKB-SubCell"/>
</dbReference>
<keyword evidence="10" id="KW-0539">Nucleus</keyword>
<evidence type="ECO:0000256" key="4">
    <source>
        <dbReference type="ARBA" id="ARBA00022759"/>
    </source>
</evidence>
<dbReference type="InterPro" id="IPR001279">
    <property type="entry name" value="Metallo-B-lactamas"/>
</dbReference>
<evidence type="ECO:0000256" key="13">
    <source>
        <dbReference type="SAM" id="MobiDB-lite"/>
    </source>
</evidence>
<keyword evidence="7" id="KW-0269">Exonuclease</keyword>
<comment type="subcellular location">
    <subcellularLocation>
        <location evidence="1">Nucleus</location>
    </subcellularLocation>
</comment>
<evidence type="ECO:0000313" key="16">
    <source>
        <dbReference type="Proteomes" id="UP000007879"/>
    </source>
</evidence>
<dbReference type="GO" id="GO:0003684">
    <property type="term" value="F:damaged DNA binding"/>
    <property type="evidence" value="ECO:0007669"/>
    <property type="project" value="TreeGrafter"/>
</dbReference>
<evidence type="ECO:0000256" key="6">
    <source>
        <dbReference type="ARBA" id="ARBA00022801"/>
    </source>
</evidence>
<comment type="similarity">
    <text evidence="2">Belongs to the DNA repair metallo-beta-lactamase (DRMBL) family.</text>
</comment>
<accession>A0A1X7VCC2</accession>
<keyword evidence="6" id="KW-0378">Hydrolase</keyword>
<sequence length="608" mass="66078">MSVFKGSILEYPGLVVDRFNPVNCRRGRAFFLSHCHKDHMSGLDSDELLKVLKELKIDFYCSEVTHALLSNDPGFSHLMPYLVSVPVGETISLKLNTFRNEDQVVTVNVTLLPAGHCPGSVMFLFQGDAGNVLYTGDFRLSLSDIRGCGPLHTDDGKVIEIKALYLDTTFCHPKSTNIISRDETRDIILKKVKEWLAQGPDNIVRLDCRSFGYEHILMSLSLQLDTNIHTAGWKIRSYSVLPQVHQCLTEDGNSTRIHACVNKKGTQSVSGKLPCGATPTKGGTPNILTIKPSAQWFLSNDKPHPSAFFPEFNLFRVLHSMHSSYSEIIEVVSYLCPVSIVPCVIPYTLGDTSLVDIHSRLRHLLRNPSPVVEKPLPSATGKRKRNLEKEEPIKKRAESFNDEAESDSSYETNDEFISEEEAESQGDHTHPDSLLSIIGQQTNNKQKTCKQPTIKLTFSIEEEEVLEGLEGEEVNKGLEGEGPGEEEGPEEEEEGLGDCIIDLTHSSSDTSDHQSTPAGSVIIISDDTTNGSMGGSLEATSTGSIRGGSVSPGGGGGANSVGGSPLVVLSSSSDASCNGRGTSPSIVPLSPSKEPAESILLKRKGSFL</sequence>
<protein>
    <recommendedName>
        <fullName evidence="11">Protein artemis</fullName>
    </recommendedName>
    <alternativeName>
        <fullName evidence="12">DNA cross-link repair 1C protein</fullName>
    </alternativeName>
</protein>
<reference evidence="15" key="2">
    <citation type="submission" date="2017-05" db="UniProtKB">
        <authorList>
            <consortium name="EnsemblMetazoa"/>
        </authorList>
    </citation>
    <scope>IDENTIFICATION</scope>
</reference>
<keyword evidence="16" id="KW-1185">Reference proteome</keyword>
<dbReference type="GO" id="GO:0036297">
    <property type="term" value="P:interstrand cross-link repair"/>
    <property type="evidence" value="ECO:0007669"/>
    <property type="project" value="TreeGrafter"/>
</dbReference>
<dbReference type="KEGG" id="aqu:100640831"/>
<name>A0A1X7VCC2_AMPQE</name>
<dbReference type="EnsemblMetazoa" id="XM_019993964.1">
    <property type="protein sequence ID" value="XP_019849523.1"/>
    <property type="gene ID" value="LOC100640831"/>
</dbReference>
<keyword evidence="9" id="KW-0234">DNA repair</keyword>
<keyword evidence="8" id="KW-0233">DNA recombination</keyword>